<proteinExistence type="predicted"/>
<dbReference type="Proteomes" id="UP000078200">
    <property type="component" value="Unassembled WGS sequence"/>
</dbReference>
<evidence type="ECO:0000313" key="1">
    <source>
        <dbReference type="EnsemblMetazoa" id="GAUT013879-PA"/>
    </source>
</evidence>
<sequence length="123" mass="14035">MNNNKYTIIMRHRYPQFSNLKEQNIADRRRAIVTKKLLTETKIVEVKNEVAETISVDQIDIIPTKGDISNELVNDRESAGSIGMGGLKDIIEFENVDLETRPTIHKFYPAQKIHSAVSAPKER</sequence>
<evidence type="ECO:0000313" key="2">
    <source>
        <dbReference type="Proteomes" id="UP000078200"/>
    </source>
</evidence>
<keyword evidence="2" id="KW-1185">Reference proteome</keyword>
<protein>
    <submittedName>
        <fullName evidence="1">Uncharacterized protein</fullName>
    </submittedName>
</protein>
<dbReference type="AlphaFoldDB" id="A0A1A9USJ2"/>
<accession>A0A1A9USJ2</accession>
<reference evidence="1" key="1">
    <citation type="submission" date="2020-05" db="UniProtKB">
        <authorList>
            <consortium name="EnsemblMetazoa"/>
        </authorList>
    </citation>
    <scope>IDENTIFICATION</scope>
    <source>
        <strain evidence="1">TTRI</strain>
    </source>
</reference>
<name>A0A1A9USJ2_GLOAU</name>
<organism evidence="1 2">
    <name type="scientific">Glossina austeni</name>
    <name type="common">Savannah tsetse fly</name>
    <dbReference type="NCBI Taxonomy" id="7395"/>
    <lineage>
        <taxon>Eukaryota</taxon>
        <taxon>Metazoa</taxon>
        <taxon>Ecdysozoa</taxon>
        <taxon>Arthropoda</taxon>
        <taxon>Hexapoda</taxon>
        <taxon>Insecta</taxon>
        <taxon>Pterygota</taxon>
        <taxon>Neoptera</taxon>
        <taxon>Endopterygota</taxon>
        <taxon>Diptera</taxon>
        <taxon>Brachycera</taxon>
        <taxon>Muscomorpha</taxon>
        <taxon>Hippoboscoidea</taxon>
        <taxon>Glossinidae</taxon>
        <taxon>Glossina</taxon>
    </lineage>
</organism>
<dbReference type="EnsemblMetazoa" id="GAUT013879-RA">
    <property type="protein sequence ID" value="GAUT013879-PA"/>
    <property type="gene ID" value="GAUT013879"/>
</dbReference>
<dbReference type="VEuPathDB" id="VectorBase:GAUT013879"/>